<dbReference type="GO" id="GO:0005929">
    <property type="term" value="C:cilium"/>
    <property type="evidence" value="ECO:0007669"/>
    <property type="project" value="TreeGrafter"/>
</dbReference>
<reference evidence="1" key="1">
    <citation type="submission" date="2025-08" db="UniProtKB">
        <authorList>
            <consortium name="Ensembl"/>
        </authorList>
    </citation>
    <scope>IDENTIFICATION</scope>
</reference>
<dbReference type="PANTHER" id="PTHR46348">
    <property type="entry name" value="DELETED IN LUNG AND ESOPHAGEAL CANCER PROTEIN 1"/>
    <property type="match status" value="1"/>
</dbReference>
<keyword evidence="2" id="KW-1185">Reference proteome</keyword>
<dbReference type="GO" id="GO:0015631">
    <property type="term" value="F:tubulin binding"/>
    <property type="evidence" value="ECO:0007669"/>
    <property type="project" value="TreeGrafter"/>
</dbReference>
<proteinExistence type="predicted"/>
<dbReference type="GO" id="GO:0005737">
    <property type="term" value="C:cytoplasm"/>
    <property type="evidence" value="ECO:0007669"/>
    <property type="project" value="TreeGrafter"/>
</dbReference>
<reference evidence="1" key="2">
    <citation type="submission" date="2025-09" db="UniProtKB">
        <authorList>
            <consortium name="Ensembl"/>
        </authorList>
    </citation>
    <scope>IDENTIFICATION</scope>
</reference>
<dbReference type="PANTHER" id="PTHR46348:SF1">
    <property type="entry name" value="DELETED IN LUNG AND ESOPHAGEAL CANCER PROTEIN 1"/>
    <property type="match status" value="1"/>
</dbReference>
<dbReference type="GO" id="GO:0008285">
    <property type="term" value="P:negative regulation of cell population proliferation"/>
    <property type="evidence" value="ECO:0007669"/>
    <property type="project" value="InterPro"/>
</dbReference>
<protein>
    <submittedName>
        <fullName evidence="1">Uncharacterized protein</fullName>
    </submittedName>
</protein>
<accession>A0A8C4PZH4</accession>
<evidence type="ECO:0000313" key="1">
    <source>
        <dbReference type="Ensembl" id="ENSEBUP00000007142.1"/>
    </source>
</evidence>
<dbReference type="Ensembl" id="ENSEBUT00000007614.1">
    <property type="protein sequence ID" value="ENSEBUP00000007142.1"/>
    <property type="gene ID" value="ENSEBUG00000004683.1"/>
</dbReference>
<dbReference type="Proteomes" id="UP000694388">
    <property type="component" value="Unplaced"/>
</dbReference>
<organism evidence="1 2">
    <name type="scientific">Eptatretus burgeri</name>
    <name type="common">Inshore hagfish</name>
    <dbReference type="NCBI Taxonomy" id="7764"/>
    <lineage>
        <taxon>Eukaryota</taxon>
        <taxon>Metazoa</taxon>
        <taxon>Chordata</taxon>
        <taxon>Craniata</taxon>
        <taxon>Vertebrata</taxon>
        <taxon>Cyclostomata</taxon>
        <taxon>Myxini</taxon>
        <taxon>Myxiniformes</taxon>
        <taxon>Myxinidae</taxon>
        <taxon>Eptatretinae</taxon>
        <taxon>Eptatretus</taxon>
    </lineage>
</organism>
<dbReference type="AlphaFoldDB" id="A0A8C4PZH4"/>
<name>A0A8C4PZH4_EPTBU</name>
<sequence>MVFGNPFPRKDISCNNANNSKREMKFEYEEEKEIEEDIISIIMQPHEGVPASSPFCITPMQLDIPAEGNVTVDISFTPPDLIANESEMECIGIIKGYMSLDDKEAHFVPGMVFRVQGYRACPMHLNLHASVTSE</sequence>
<dbReference type="InterPro" id="IPR033304">
    <property type="entry name" value="DLEC1"/>
</dbReference>
<evidence type="ECO:0000313" key="2">
    <source>
        <dbReference type="Proteomes" id="UP000694388"/>
    </source>
</evidence>